<dbReference type="AlphaFoldDB" id="A0A8H7W326"/>
<organism evidence="1 2">
    <name type="scientific">Cadophora malorum</name>
    <dbReference type="NCBI Taxonomy" id="108018"/>
    <lineage>
        <taxon>Eukaryota</taxon>
        <taxon>Fungi</taxon>
        <taxon>Dikarya</taxon>
        <taxon>Ascomycota</taxon>
        <taxon>Pezizomycotina</taxon>
        <taxon>Leotiomycetes</taxon>
        <taxon>Helotiales</taxon>
        <taxon>Ploettnerulaceae</taxon>
        <taxon>Cadophora</taxon>
    </lineage>
</organism>
<gene>
    <name evidence="1" type="ORF">IFR04_016377</name>
</gene>
<evidence type="ECO:0000313" key="1">
    <source>
        <dbReference type="EMBL" id="KAG4410488.1"/>
    </source>
</evidence>
<dbReference type="OrthoDB" id="5401170at2759"/>
<feature type="non-terminal residue" evidence="1">
    <location>
        <position position="1"/>
    </location>
</feature>
<reference evidence="1" key="1">
    <citation type="submission" date="2021-02" db="EMBL/GenBank/DDBJ databases">
        <title>Genome sequence Cadophora malorum strain M34.</title>
        <authorList>
            <person name="Stefanovic E."/>
            <person name="Vu D."/>
            <person name="Scully C."/>
            <person name="Dijksterhuis J."/>
            <person name="Roader J."/>
            <person name="Houbraken J."/>
        </authorList>
    </citation>
    <scope>NUCLEOTIDE SEQUENCE</scope>
    <source>
        <strain evidence="1">M34</strain>
    </source>
</reference>
<protein>
    <submittedName>
        <fullName evidence="1">Uncharacterized protein</fullName>
    </submittedName>
</protein>
<keyword evidence="2" id="KW-1185">Reference proteome</keyword>
<comment type="caution">
    <text evidence="1">The sequence shown here is derived from an EMBL/GenBank/DDBJ whole genome shotgun (WGS) entry which is preliminary data.</text>
</comment>
<sequence>MAPSGLSEKDADAILDKVVTFPDGSRYERLEPMTNFRKDEGIARILYCCRREPHLLAPNDKADEIFVMKIKFQVPSAEIKEPVEGPNQETAEELHALKTFALRKQGSVPHLVT</sequence>
<evidence type="ECO:0000313" key="2">
    <source>
        <dbReference type="Proteomes" id="UP000664132"/>
    </source>
</evidence>
<proteinExistence type="predicted"/>
<accession>A0A8H7W326</accession>
<dbReference type="Proteomes" id="UP000664132">
    <property type="component" value="Unassembled WGS sequence"/>
</dbReference>
<dbReference type="EMBL" id="JAFJYH010000712">
    <property type="protein sequence ID" value="KAG4410488.1"/>
    <property type="molecule type" value="Genomic_DNA"/>
</dbReference>
<name>A0A8H7W326_9HELO</name>